<protein>
    <recommendedName>
        <fullName evidence="2">N-acetylmuramoyl-L-alanine amidase</fullName>
        <ecNumber evidence="2">3.5.1.28</ecNumber>
    </recommendedName>
</protein>
<dbReference type="Proteomes" id="UP000500791">
    <property type="component" value="Chromosome"/>
</dbReference>
<dbReference type="GO" id="GO:0009253">
    <property type="term" value="P:peptidoglycan catabolic process"/>
    <property type="evidence" value="ECO:0007669"/>
    <property type="project" value="InterPro"/>
</dbReference>
<sequence>MQMLMWVSRRFAAVVAICLWGQAALSDVAVLSIDSQTEGWLNRTTTVTIALDGAIPFRVSTPQDGRVAVTLNGADPHSQPAFHPDTVINRYNLSGAQEGAVISLEAQRMLTLQTASMTNSGGAARLILTFAAGSRLSRSPHDTPTRGATALPLVVLDPGHGGIDPGAVRLDIAEKDIALAFGRELRAVLQDSGRFDVRMTRDTDVFVTLRDRVRFARESGAAVFISLHANTVTRGNASGSAIYTLSEGASSAEAAALAELENRADTLGGVDLGVEDDDLALLLTDMAQRETNARSAMLARATVEAMRHAVGVIRSNPHRSAGFRVLKAPDIPSMLIELGFLSDATDRANMISPRWRAHAAQGILAALDDWVERDGVLSAQVRPAPARVAGANGD</sequence>
<organism evidence="6 7">
    <name type="scientific">Pontivivens nitratireducens</name>
    <dbReference type="NCBI Taxonomy" id="2758038"/>
    <lineage>
        <taxon>Bacteria</taxon>
        <taxon>Pseudomonadati</taxon>
        <taxon>Pseudomonadota</taxon>
        <taxon>Alphaproteobacteria</taxon>
        <taxon>Rhodobacterales</taxon>
        <taxon>Paracoccaceae</taxon>
        <taxon>Pontivivens</taxon>
    </lineage>
</organism>
<evidence type="ECO:0000259" key="5">
    <source>
        <dbReference type="SMART" id="SM00646"/>
    </source>
</evidence>
<evidence type="ECO:0000256" key="3">
    <source>
        <dbReference type="ARBA" id="ARBA00022801"/>
    </source>
</evidence>
<evidence type="ECO:0000313" key="6">
    <source>
        <dbReference type="EMBL" id="QIK41412.1"/>
    </source>
</evidence>
<dbReference type="GO" id="GO:0008745">
    <property type="term" value="F:N-acetylmuramoyl-L-alanine amidase activity"/>
    <property type="evidence" value="ECO:0007669"/>
    <property type="project" value="UniProtKB-EC"/>
</dbReference>
<proteinExistence type="predicted"/>
<evidence type="ECO:0000313" key="7">
    <source>
        <dbReference type="Proteomes" id="UP000500791"/>
    </source>
</evidence>
<dbReference type="RefSeq" id="WP_166192141.1">
    <property type="nucleotide sequence ID" value="NZ_CP049811.1"/>
</dbReference>
<dbReference type="InterPro" id="IPR002508">
    <property type="entry name" value="MurNAc-LAA_cat"/>
</dbReference>
<dbReference type="SMART" id="SM00646">
    <property type="entry name" value="Ami_3"/>
    <property type="match status" value="1"/>
</dbReference>
<dbReference type="EMBL" id="CP049811">
    <property type="protein sequence ID" value="QIK41412.1"/>
    <property type="molecule type" value="Genomic_DNA"/>
</dbReference>
<dbReference type="Pfam" id="PF01520">
    <property type="entry name" value="Amidase_3"/>
    <property type="match status" value="1"/>
</dbReference>
<dbReference type="PANTHER" id="PTHR30404:SF0">
    <property type="entry name" value="N-ACETYLMURAMOYL-L-ALANINE AMIDASE AMIC"/>
    <property type="match status" value="1"/>
</dbReference>
<dbReference type="GO" id="GO:0030288">
    <property type="term" value="C:outer membrane-bounded periplasmic space"/>
    <property type="evidence" value="ECO:0007669"/>
    <property type="project" value="TreeGrafter"/>
</dbReference>
<keyword evidence="4" id="KW-0732">Signal</keyword>
<dbReference type="Gene3D" id="3.40.630.40">
    <property type="entry name" value="Zn-dependent exopeptidases"/>
    <property type="match status" value="1"/>
</dbReference>
<dbReference type="EC" id="3.5.1.28" evidence="2"/>
<accession>A0A6G7VNB4</accession>
<dbReference type="InterPro" id="IPR050695">
    <property type="entry name" value="N-acetylmuramoyl_amidase_3"/>
</dbReference>
<keyword evidence="7" id="KW-1185">Reference proteome</keyword>
<dbReference type="CDD" id="cd02696">
    <property type="entry name" value="MurNAc-LAA"/>
    <property type="match status" value="1"/>
</dbReference>
<dbReference type="SUPFAM" id="SSF53187">
    <property type="entry name" value="Zn-dependent exopeptidases"/>
    <property type="match status" value="1"/>
</dbReference>
<name>A0A6G7VNB4_9RHOB</name>
<feature type="domain" description="MurNAc-LAA" evidence="5">
    <location>
        <begin position="213"/>
        <end position="368"/>
    </location>
</feature>
<feature type="chain" id="PRO_5026193726" description="N-acetylmuramoyl-L-alanine amidase" evidence="4">
    <location>
        <begin position="27"/>
        <end position="394"/>
    </location>
</feature>
<evidence type="ECO:0000256" key="4">
    <source>
        <dbReference type="SAM" id="SignalP"/>
    </source>
</evidence>
<dbReference type="KEGG" id="mon:G8E03_11915"/>
<reference evidence="6 7" key="1">
    <citation type="submission" date="2020-03" db="EMBL/GenBank/DDBJ databases">
        <title>Complete genome sequence of Monaibacterium sp. ALG8 with diverse plasmids.</title>
        <authorList>
            <person name="Sun C."/>
        </authorList>
    </citation>
    <scope>NUCLEOTIDE SEQUENCE [LARGE SCALE GENOMIC DNA]</scope>
    <source>
        <strain evidence="6 7">ALG8</strain>
    </source>
</reference>
<comment type="catalytic activity">
    <reaction evidence="1">
        <text>Hydrolyzes the link between N-acetylmuramoyl residues and L-amino acid residues in certain cell-wall glycopeptides.</text>
        <dbReference type="EC" id="3.5.1.28"/>
    </reaction>
</comment>
<dbReference type="AlphaFoldDB" id="A0A6G7VNB4"/>
<dbReference type="PANTHER" id="PTHR30404">
    <property type="entry name" value="N-ACETYLMURAMOYL-L-ALANINE AMIDASE"/>
    <property type="match status" value="1"/>
</dbReference>
<keyword evidence="3" id="KW-0378">Hydrolase</keyword>
<gene>
    <name evidence="6" type="ORF">G8E03_11915</name>
</gene>
<evidence type="ECO:0000256" key="1">
    <source>
        <dbReference type="ARBA" id="ARBA00001561"/>
    </source>
</evidence>
<evidence type="ECO:0000256" key="2">
    <source>
        <dbReference type="ARBA" id="ARBA00011901"/>
    </source>
</evidence>
<feature type="signal peptide" evidence="4">
    <location>
        <begin position="1"/>
        <end position="26"/>
    </location>
</feature>